<feature type="transmembrane region" description="Helical" evidence="1">
    <location>
        <begin position="389"/>
        <end position="409"/>
    </location>
</feature>
<feature type="transmembrane region" description="Helical" evidence="1">
    <location>
        <begin position="269"/>
        <end position="288"/>
    </location>
</feature>
<name>A0A0A6P4W2_9GAMM</name>
<protein>
    <recommendedName>
        <fullName evidence="2">Glycosyltransferase RgtA/B/C/D-like domain-containing protein</fullName>
    </recommendedName>
</protein>
<dbReference type="Proteomes" id="UP000030428">
    <property type="component" value="Unassembled WGS sequence"/>
</dbReference>
<keyword evidence="4" id="KW-1185">Reference proteome</keyword>
<proteinExistence type="predicted"/>
<evidence type="ECO:0000313" key="4">
    <source>
        <dbReference type="Proteomes" id="UP000030428"/>
    </source>
</evidence>
<feature type="transmembrane region" description="Helical" evidence="1">
    <location>
        <begin position="12"/>
        <end position="31"/>
    </location>
</feature>
<comment type="caution">
    <text evidence="3">The sequence shown here is derived from an EMBL/GenBank/DDBJ whole genome shotgun (WGS) entry which is preliminary data.</text>
</comment>
<feature type="domain" description="Glycosyltransferase RgtA/B/C/D-like" evidence="2">
    <location>
        <begin position="73"/>
        <end position="225"/>
    </location>
</feature>
<dbReference type="AlphaFoldDB" id="A0A0A6P4W2"/>
<feature type="transmembrane region" description="Helical" evidence="1">
    <location>
        <begin position="136"/>
        <end position="154"/>
    </location>
</feature>
<sequence length="540" mass="62502">MINKLNLLRYNELLWLILIAITSLFLITLAMNHSEAEDSVRYIYEVTKVPSTLSLYNPNHILFNSFNRVVYDLWLFLGYQGNASLPMQINNVIAGIVTLFLVYLIARRLEMTVYFSLLCMGMVSMSYGFWRYSVEAETYIFPLPFILLSAHRLMIIAESRFEYRHFFLLGLFMAMATLFHQQHVLLIFIAPFAICCHPTGRRLKSLILFFGVSGAIIAAVYFPVAIFLAEQSEFGEIIKWSQGKAVDGLWTPWAWTNPFKSIFGLLRSIWGTLFLFGFPWFEVLMAKLFPLKPLMEERLVAQSLSSWQLWLCLIMVAISSLCAVILSVLARIELNPRATGFLSFAVPMLCVYAIFNTLWEPLNIEFWIALLPFIYLMLMLFVRVTRFATILSSIFVVALFIGNLLGSILPQTDRNTDYCYISNEYFIRHAQANDYIITGSGYMCSNYLYLYTDATLFDVTQIEGIRHDYSVINWINRILNHQPGRVLISSTVFDPPNMSERRSYEKVIEALKPLRKSQVYADDFQIVWELVQDKSWTPIF</sequence>
<feature type="transmembrane region" description="Helical" evidence="1">
    <location>
        <begin position="113"/>
        <end position="130"/>
    </location>
</feature>
<gene>
    <name evidence="3" type="ORF">PN36_11910</name>
</gene>
<dbReference type="Pfam" id="PF13231">
    <property type="entry name" value="PMT_2"/>
    <property type="match status" value="1"/>
</dbReference>
<dbReference type="EMBL" id="JSZA02000037">
    <property type="protein sequence ID" value="KHD05379.1"/>
    <property type="molecule type" value="Genomic_DNA"/>
</dbReference>
<evidence type="ECO:0000259" key="2">
    <source>
        <dbReference type="Pfam" id="PF13231"/>
    </source>
</evidence>
<feature type="transmembrane region" description="Helical" evidence="1">
    <location>
        <begin position="341"/>
        <end position="358"/>
    </location>
</feature>
<keyword evidence="1" id="KW-0812">Transmembrane</keyword>
<evidence type="ECO:0000313" key="3">
    <source>
        <dbReference type="EMBL" id="KHD05379.1"/>
    </source>
</evidence>
<evidence type="ECO:0000256" key="1">
    <source>
        <dbReference type="SAM" id="Phobius"/>
    </source>
</evidence>
<dbReference type="InterPro" id="IPR038731">
    <property type="entry name" value="RgtA/B/C-like"/>
</dbReference>
<feature type="transmembrane region" description="Helical" evidence="1">
    <location>
        <begin position="87"/>
        <end position="106"/>
    </location>
</feature>
<organism evidence="3 4">
    <name type="scientific">Candidatus Thiomargarita nelsonii</name>
    <dbReference type="NCBI Taxonomy" id="1003181"/>
    <lineage>
        <taxon>Bacteria</taxon>
        <taxon>Pseudomonadati</taxon>
        <taxon>Pseudomonadota</taxon>
        <taxon>Gammaproteobacteria</taxon>
        <taxon>Thiotrichales</taxon>
        <taxon>Thiotrichaceae</taxon>
        <taxon>Thiomargarita</taxon>
    </lineage>
</organism>
<reference evidence="3 4" key="1">
    <citation type="journal article" date="2016" name="Front. Microbiol.">
        <title>Single-Cell (Meta-)Genomics of a Dimorphic Candidatus Thiomargarita nelsonii Reveals Genomic Plasticity.</title>
        <authorList>
            <person name="Flood B.E."/>
            <person name="Fliss P."/>
            <person name="Jones D.S."/>
            <person name="Dick G.J."/>
            <person name="Jain S."/>
            <person name="Kaster A.K."/>
            <person name="Winkel M."/>
            <person name="Mussmann M."/>
            <person name="Bailey J."/>
        </authorList>
    </citation>
    <scope>NUCLEOTIDE SEQUENCE [LARGE SCALE GENOMIC DNA]</scope>
    <source>
        <strain evidence="3">Hydrate Ridge</strain>
    </source>
</reference>
<feature type="transmembrane region" description="Helical" evidence="1">
    <location>
        <begin position="166"/>
        <end position="194"/>
    </location>
</feature>
<keyword evidence="1" id="KW-1133">Transmembrane helix</keyword>
<feature type="transmembrane region" description="Helical" evidence="1">
    <location>
        <begin position="206"/>
        <end position="229"/>
    </location>
</feature>
<keyword evidence="1" id="KW-0472">Membrane</keyword>
<accession>A0A0A6P4W2</accession>
<feature type="transmembrane region" description="Helical" evidence="1">
    <location>
        <begin position="308"/>
        <end position="329"/>
    </location>
</feature>
<feature type="transmembrane region" description="Helical" evidence="1">
    <location>
        <begin position="364"/>
        <end position="382"/>
    </location>
</feature>